<keyword evidence="1" id="KW-0143">Chaperone</keyword>
<dbReference type="PANTHER" id="PTHR34227">
    <property type="entry name" value="CHAPERONE PROTEIN YCDY"/>
    <property type="match status" value="1"/>
</dbReference>
<dbReference type="PANTHER" id="PTHR34227:SF12">
    <property type="entry name" value="CHAPERONE PROTEIN YCDY"/>
    <property type="match status" value="1"/>
</dbReference>
<evidence type="ECO:0000313" key="3">
    <source>
        <dbReference type="EMBL" id="UXE38915.1"/>
    </source>
</evidence>
<reference evidence="2 4" key="1">
    <citation type="submission" date="2017-07" db="EMBL/GenBank/DDBJ databases">
        <title>Raoultella ornithinolytica strain HH3 draft genome.</title>
        <authorList>
            <person name="Duceppe M.-O."/>
            <person name="Huang H."/>
            <person name="Phipps-Todd B."/>
        </authorList>
    </citation>
    <scope>NUCLEOTIDE SEQUENCE [LARGE SCALE GENOMIC DNA]</scope>
    <source>
        <strain evidence="2 4">HH3</strain>
    </source>
</reference>
<evidence type="ECO:0000313" key="4">
    <source>
        <dbReference type="Proteomes" id="UP000229713"/>
    </source>
</evidence>
<dbReference type="Proteomes" id="UP001064206">
    <property type="component" value="Chromosome"/>
</dbReference>
<gene>
    <name evidence="2" type="ORF">CFY86_23560</name>
    <name evidence="3" type="ORF">N2J37_03780</name>
</gene>
<dbReference type="Pfam" id="PF02613">
    <property type="entry name" value="Nitrate_red_del"/>
    <property type="match status" value="1"/>
</dbReference>
<dbReference type="Proteomes" id="UP000229713">
    <property type="component" value="Unassembled WGS sequence"/>
</dbReference>
<dbReference type="RefSeq" id="WP_048023375.1">
    <property type="nucleotide sequence ID" value="NZ_ABIKMM020000007.1"/>
</dbReference>
<name>A0A225U0Y1_RAOOR</name>
<sequence length="186" mass="21726">MVDMHESLMPFEKTGLLFRNFFAYGESHYLKQNWSELSFSPTELNAKQWLEVEYDFNRLFVGPSALLAPPYASVYLGDEPLVLRATTLDVRELMQTLGVKVNRDENTPDDHISYELELVVLLLMNVRRNAGFLPFLQRFFSQHLTLWVPVFIEKITNNASTALMRKAALELSHWFDELKTRVCYEQ</sequence>
<dbReference type="SUPFAM" id="SSF89155">
    <property type="entry name" value="TorD-like"/>
    <property type="match status" value="1"/>
</dbReference>
<protein>
    <submittedName>
        <fullName evidence="2 3">Molecular chaperone</fullName>
    </submittedName>
</protein>
<accession>A0A225U0Y1</accession>
<proteinExistence type="predicted"/>
<dbReference type="InterPro" id="IPR050289">
    <property type="entry name" value="TorD/DmsD_chaperones"/>
</dbReference>
<dbReference type="AlphaFoldDB" id="A0A225U0Y1"/>
<dbReference type="Gene3D" id="1.10.3480.10">
    <property type="entry name" value="TorD-like"/>
    <property type="match status" value="1"/>
</dbReference>
<evidence type="ECO:0000313" key="2">
    <source>
        <dbReference type="EMBL" id="PIK81793.1"/>
    </source>
</evidence>
<organism evidence="2 4">
    <name type="scientific">Raoultella ornithinolytica</name>
    <name type="common">Klebsiella ornithinolytica</name>
    <dbReference type="NCBI Taxonomy" id="54291"/>
    <lineage>
        <taxon>Bacteria</taxon>
        <taxon>Pseudomonadati</taxon>
        <taxon>Pseudomonadota</taxon>
        <taxon>Gammaproteobacteria</taxon>
        <taxon>Enterobacterales</taxon>
        <taxon>Enterobacteriaceae</taxon>
        <taxon>Klebsiella/Raoultella group</taxon>
        <taxon>Raoultella</taxon>
    </lineage>
</organism>
<dbReference type="EMBL" id="CP104450">
    <property type="protein sequence ID" value="UXE38915.1"/>
    <property type="molecule type" value="Genomic_DNA"/>
</dbReference>
<dbReference type="InterPro" id="IPR036411">
    <property type="entry name" value="TorD-like_sf"/>
</dbReference>
<dbReference type="EMBL" id="NKYI01000030">
    <property type="protein sequence ID" value="PIK81793.1"/>
    <property type="molecule type" value="Genomic_DNA"/>
</dbReference>
<reference evidence="3" key="2">
    <citation type="submission" date="2022-09" db="EMBL/GenBank/DDBJ databases">
        <title>Multidrug resistance Raoultella ornithinolytica Strain MQB_Silv_108.</title>
        <authorList>
            <person name="Quintela-Baluja M."/>
        </authorList>
    </citation>
    <scope>NUCLEOTIDE SEQUENCE</scope>
    <source>
        <strain evidence="3">MQB_Silv_108</strain>
    </source>
</reference>
<dbReference type="InterPro" id="IPR020945">
    <property type="entry name" value="DMSO/NO3_reduct_chaperone"/>
</dbReference>
<evidence type="ECO:0000256" key="1">
    <source>
        <dbReference type="ARBA" id="ARBA00023186"/>
    </source>
</evidence>